<keyword evidence="2" id="KW-0539">Nucleus</keyword>
<dbReference type="EMBL" id="JAWJWE010000003">
    <property type="protein sequence ID" value="KAK6638976.1"/>
    <property type="molecule type" value="Genomic_DNA"/>
</dbReference>
<reference evidence="5 6" key="1">
    <citation type="submission" date="2023-10" db="EMBL/GenBank/DDBJ databases">
        <title>Genomes of two closely related lineages of the louse Polyplax serrata with different host specificities.</title>
        <authorList>
            <person name="Martinu J."/>
            <person name="Tarabai H."/>
            <person name="Stefka J."/>
            <person name="Hypsa V."/>
        </authorList>
    </citation>
    <scope>NUCLEOTIDE SEQUENCE [LARGE SCALE GENOMIC DNA]</scope>
    <source>
        <strain evidence="5">HR10_N</strain>
    </source>
</reference>
<feature type="compositionally biased region" description="Acidic residues" evidence="3">
    <location>
        <begin position="119"/>
        <end position="128"/>
    </location>
</feature>
<sequence length="228" mass="26416">MTRTVVRKCQETLRTSREINNSNKKGVATLGGRTRSKNQKIHSKNSPEATEGNENNSEKKNEGTNFDIPEKEDGLTSSRVSSRKTQKGKTTPVVQTSKNSKQVNKPKSKITDKKKQAETDEESEADSTEYEVHKLLDVYFKKNGEREFLVRWKGYSAKDDTWEPERHLNCTELINEYMKKCDEAKNFNIRDMRPVRKRTERLVLTEYTGRRKSSSRLSAKPRQTYCDD</sequence>
<proteinExistence type="predicted"/>
<dbReference type="PRINTS" id="PR00504">
    <property type="entry name" value="CHROMODOMAIN"/>
</dbReference>
<feature type="compositionally biased region" description="Basic residues" evidence="3">
    <location>
        <begin position="34"/>
        <end position="43"/>
    </location>
</feature>
<accession>A0AAN8PME7</accession>
<dbReference type="GO" id="GO:0005694">
    <property type="term" value="C:chromosome"/>
    <property type="evidence" value="ECO:0007669"/>
    <property type="project" value="UniProtKB-ARBA"/>
</dbReference>
<feature type="compositionally biased region" description="Polar residues" evidence="3">
    <location>
        <begin position="88"/>
        <end position="105"/>
    </location>
</feature>
<evidence type="ECO:0000313" key="6">
    <source>
        <dbReference type="Proteomes" id="UP001372834"/>
    </source>
</evidence>
<dbReference type="PROSITE" id="PS50013">
    <property type="entry name" value="CHROMO_2"/>
    <property type="match status" value="1"/>
</dbReference>
<evidence type="ECO:0000313" key="5">
    <source>
        <dbReference type="EMBL" id="KAK6638976.1"/>
    </source>
</evidence>
<feature type="compositionally biased region" description="Basic and acidic residues" evidence="3">
    <location>
        <begin position="109"/>
        <end position="118"/>
    </location>
</feature>
<dbReference type="SUPFAM" id="SSF54160">
    <property type="entry name" value="Chromo domain-like"/>
    <property type="match status" value="1"/>
</dbReference>
<organism evidence="5 6">
    <name type="scientific">Polyplax serrata</name>
    <name type="common">Common mouse louse</name>
    <dbReference type="NCBI Taxonomy" id="468196"/>
    <lineage>
        <taxon>Eukaryota</taxon>
        <taxon>Metazoa</taxon>
        <taxon>Ecdysozoa</taxon>
        <taxon>Arthropoda</taxon>
        <taxon>Hexapoda</taxon>
        <taxon>Insecta</taxon>
        <taxon>Pterygota</taxon>
        <taxon>Neoptera</taxon>
        <taxon>Paraneoptera</taxon>
        <taxon>Psocodea</taxon>
        <taxon>Troctomorpha</taxon>
        <taxon>Phthiraptera</taxon>
        <taxon>Anoplura</taxon>
        <taxon>Polyplacidae</taxon>
        <taxon>Polyplax</taxon>
    </lineage>
</organism>
<evidence type="ECO:0000256" key="3">
    <source>
        <dbReference type="SAM" id="MobiDB-lite"/>
    </source>
</evidence>
<dbReference type="PANTHER" id="PTHR22812">
    <property type="entry name" value="CHROMOBOX PROTEIN"/>
    <property type="match status" value="1"/>
</dbReference>
<dbReference type="PROSITE" id="PS00598">
    <property type="entry name" value="CHROMO_1"/>
    <property type="match status" value="1"/>
</dbReference>
<dbReference type="AlphaFoldDB" id="A0AAN8PME7"/>
<evidence type="ECO:0000256" key="1">
    <source>
        <dbReference type="ARBA" id="ARBA00004123"/>
    </source>
</evidence>
<dbReference type="CDD" id="cd00024">
    <property type="entry name" value="CD_CSD"/>
    <property type="match status" value="1"/>
</dbReference>
<comment type="subcellular location">
    <subcellularLocation>
        <location evidence="1">Nucleus</location>
    </subcellularLocation>
</comment>
<feature type="region of interest" description="Disordered" evidence="3">
    <location>
        <begin position="1"/>
        <end position="128"/>
    </location>
</feature>
<evidence type="ECO:0000256" key="2">
    <source>
        <dbReference type="ARBA" id="ARBA00023242"/>
    </source>
</evidence>
<dbReference type="GO" id="GO:0005634">
    <property type="term" value="C:nucleus"/>
    <property type="evidence" value="ECO:0007669"/>
    <property type="project" value="UniProtKB-SubCell"/>
</dbReference>
<dbReference type="Pfam" id="PF00385">
    <property type="entry name" value="Chromo"/>
    <property type="match status" value="1"/>
</dbReference>
<name>A0AAN8PME7_POLSC</name>
<dbReference type="InterPro" id="IPR000953">
    <property type="entry name" value="Chromo/chromo_shadow_dom"/>
</dbReference>
<dbReference type="InterPro" id="IPR051219">
    <property type="entry name" value="Heterochromatin_chromo-domain"/>
</dbReference>
<dbReference type="SMART" id="SM00298">
    <property type="entry name" value="CHROMO"/>
    <property type="match status" value="1"/>
</dbReference>
<feature type="compositionally biased region" description="Basic and acidic residues" evidence="3">
    <location>
        <begin position="56"/>
        <end position="74"/>
    </location>
</feature>
<feature type="compositionally biased region" description="Basic and acidic residues" evidence="3">
    <location>
        <begin position="8"/>
        <end position="17"/>
    </location>
</feature>
<dbReference type="InterPro" id="IPR017984">
    <property type="entry name" value="Chromo_dom_subgr"/>
</dbReference>
<dbReference type="InterPro" id="IPR016197">
    <property type="entry name" value="Chromo-like_dom_sf"/>
</dbReference>
<dbReference type="InterPro" id="IPR023779">
    <property type="entry name" value="Chromodomain_CS"/>
</dbReference>
<dbReference type="Proteomes" id="UP001372834">
    <property type="component" value="Unassembled WGS sequence"/>
</dbReference>
<comment type="caution">
    <text evidence="5">The sequence shown here is derived from an EMBL/GenBank/DDBJ whole genome shotgun (WGS) entry which is preliminary data.</text>
</comment>
<dbReference type="InterPro" id="IPR023780">
    <property type="entry name" value="Chromo_domain"/>
</dbReference>
<dbReference type="Gene3D" id="2.40.50.40">
    <property type="match status" value="1"/>
</dbReference>
<protein>
    <recommendedName>
        <fullName evidence="4">Chromo domain-containing protein</fullName>
    </recommendedName>
</protein>
<evidence type="ECO:0000259" key="4">
    <source>
        <dbReference type="PROSITE" id="PS50013"/>
    </source>
</evidence>
<gene>
    <name evidence="5" type="ORF">RUM43_007246</name>
</gene>
<feature type="domain" description="Chromo" evidence="4">
    <location>
        <begin position="130"/>
        <end position="180"/>
    </location>
</feature>